<comment type="caution">
    <text evidence="2">The sequence shown here is derived from an EMBL/GenBank/DDBJ whole genome shotgun (WGS) entry which is preliminary data.</text>
</comment>
<keyword evidence="1" id="KW-1133">Transmembrane helix</keyword>
<evidence type="ECO:0000313" key="2">
    <source>
        <dbReference type="EMBL" id="KKW35196.1"/>
    </source>
</evidence>
<protein>
    <recommendedName>
        <fullName evidence="4">DUF11 domain-containing protein</fullName>
    </recommendedName>
</protein>
<accession>A0A0G1XW58</accession>
<organism evidence="2 3">
    <name type="scientific">Candidatus Giovannonibacteria bacterium GW2011_GWA2_53_7</name>
    <dbReference type="NCBI Taxonomy" id="1618650"/>
    <lineage>
        <taxon>Bacteria</taxon>
        <taxon>Candidatus Giovannoniibacteriota</taxon>
    </lineage>
</organism>
<gene>
    <name evidence="2" type="ORF">UY81_C0050G0004</name>
</gene>
<keyword evidence="1" id="KW-0472">Membrane</keyword>
<proteinExistence type="predicted"/>
<dbReference type="Proteomes" id="UP000034290">
    <property type="component" value="Unassembled WGS sequence"/>
</dbReference>
<name>A0A0G1XW58_9BACT</name>
<evidence type="ECO:0000313" key="3">
    <source>
        <dbReference type="Proteomes" id="UP000034290"/>
    </source>
</evidence>
<dbReference type="EMBL" id="LCRM01000050">
    <property type="protein sequence ID" value="KKW35196.1"/>
    <property type="molecule type" value="Genomic_DNA"/>
</dbReference>
<evidence type="ECO:0000256" key="1">
    <source>
        <dbReference type="SAM" id="Phobius"/>
    </source>
</evidence>
<reference evidence="2 3" key="1">
    <citation type="journal article" date="2015" name="Nature">
        <title>rRNA introns, odd ribosomes, and small enigmatic genomes across a large radiation of phyla.</title>
        <authorList>
            <person name="Brown C.T."/>
            <person name="Hug L.A."/>
            <person name="Thomas B.C."/>
            <person name="Sharon I."/>
            <person name="Castelle C.J."/>
            <person name="Singh A."/>
            <person name="Wilkins M.J."/>
            <person name="Williams K.H."/>
            <person name="Banfield J.F."/>
        </authorList>
    </citation>
    <scope>NUCLEOTIDE SEQUENCE [LARGE SCALE GENOMIC DNA]</scope>
</reference>
<sequence length="640" mass="69992">MESDLEASRIEKTKRDLYSAQGVSGGEKFSRLSPNDLNIKHDWGDDVRDRSIIPRSRGVQALKWVVGIAVLVMISSLGYLLYSLYDPFAKPSDKNITFALDLPVALSSGASAEMHVTVKNDNKTALDYATLSVFYPQGTKYGDDSDRDFLKDQKQFGMIAPGSSAQYDSKISVFGEENTDKEIRVVLEYRFEGISSIFTKEEKWPVRLLSSPINVTVKTLKELNPGQPVEIEISAVSNSLSTLHNILLKAEYPQGFIFEDADPKPTYGNNTWKFSEIDPSEKVTIRLRGSIGGENTSEKAFHTTIGEVSTHEEREVGTVFASTLDIVTIKSPFVGIDLFLDGSPAGNAVSAFGRIVQGDVRWVNNLPTQIANVQIEVRLSGSGLERVSVTPANGGFYRSLDDTIVWDQRGNDSLALVESKGGGSVKFNFSPLPSVARGKGLRNPTITAEITVRGKRTGDSGVPEEVKSVITRTVKITSDVRFDARSYFYNGPFVNTGPLPPKVEQETSYTLLWSIVNTSNDLSDVEVRGVLPLYVKWAGSISPNTDNVIYDKNTNQVIWKPGSIPAGTGVSSQARQLYFQVLLTPSLSQVSGSPLLVVDSTLSGTDMFTGESVGRVVNMVDTAITKNDPKAIRGDEQVVR</sequence>
<feature type="transmembrane region" description="Helical" evidence="1">
    <location>
        <begin position="64"/>
        <end position="85"/>
    </location>
</feature>
<dbReference type="AlphaFoldDB" id="A0A0G1XW58"/>
<evidence type="ECO:0008006" key="4">
    <source>
        <dbReference type="Google" id="ProtNLM"/>
    </source>
</evidence>
<keyword evidence="1" id="KW-0812">Transmembrane</keyword>